<accession>A0A934VT06</accession>
<dbReference type="NCBIfam" id="TIGR02601">
    <property type="entry name" value="autotrns_rpt"/>
    <property type="match status" value="2"/>
</dbReference>
<dbReference type="Proteomes" id="UP000603141">
    <property type="component" value="Unassembled WGS sequence"/>
</dbReference>
<keyword evidence="4" id="KW-1185">Reference proteome</keyword>
<dbReference type="InterPro" id="IPR011050">
    <property type="entry name" value="Pectin_lyase_fold/virulence"/>
</dbReference>
<reference evidence="3" key="1">
    <citation type="submission" date="2021-01" db="EMBL/GenBank/DDBJ databases">
        <title>Modified the classification status of verrucomicrobia.</title>
        <authorList>
            <person name="Feng X."/>
        </authorList>
    </citation>
    <scope>NUCLEOTIDE SEQUENCE</scope>
    <source>
        <strain evidence="3">KCTC 22041</strain>
    </source>
</reference>
<dbReference type="EMBL" id="JAENIJ010000001">
    <property type="protein sequence ID" value="MBK1880987.1"/>
    <property type="molecule type" value="Genomic_DNA"/>
</dbReference>
<dbReference type="Pfam" id="PF12951">
    <property type="entry name" value="PATR"/>
    <property type="match status" value="2"/>
</dbReference>
<name>A0A934VT06_9BACT</name>
<dbReference type="InterPro" id="IPR013425">
    <property type="entry name" value="Autotrns_rpt"/>
</dbReference>
<proteinExistence type="predicted"/>
<sequence length="426" mass="42499">MSRSWKIAATLAGLVVTNSVVSAANYYWNPATPSGNWVINAYWSVGAPGTYNQSWFNNNNSAIFSGEDQIVNLDSIVTVVSMDFTADGIQISDGGGSIFIHGSVPISVSGTDIATINAPLISVGVGVVMVKQGPGTLVLSGANNINTVNVDAGTLRLGGNSAIASAISSSSLIVNGTLDLAGYSASRSGLTGSGVITNSGAQASTLTLGTSSSGTSNYGGVIQNGTSQVNLIKSQSNTQILSGANTFMGTTTVNAGTLAASNATAIGSSTLVLNGGNFSTSVATVGAGGVTIAGGTLRLNAGSAGALALSAGSDFSMTGGTWALQLAEGADQITGSGMFSITGGTLDLGGGEIDYDQSYTLFSGFSSGSVSGLTISNYSSEFLASLGDDGVLSFTAVPEPAIMMLGALVPVAFLRRRRIHDKGPGC</sequence>
<gene>
    <name evidence="3" type="ORF">JIN85_01090</name>
</gene>
<comment type="caution">
    <text evidence="3">The sequence shown here is derived from an EMBL/GenBank/DDBJ whole genome shotgun (WGS) entry which is preliminary data.</text>
</comment>
<keyword evidence="1 2" id="KW-0732">Signal</keyword>
<feature type="chain" id="PRO_5037003266" evidence="2">
    <location>
        <begin position="24"/>
        <end position="426"/>
    </location>
</feature>
<evidence type="ECO:0000313" key="3">
    <source>
        <dbReference type="EMBL" id="MBK1880987.1"/>
    </source>
</evidence>
<feature type="signal peptide" evidence="2">
    <location>
        <begin position="1"/>
        <end position="23"/>
    </location>
</feature>
<evidence type="ECO:0000313" key="4">
    <source>
        <dbReference type="Proteomes" id="UP000603141"/>
    </source>
</evidence>
<dbReference type="AlphaFoldDB" id="A0A934VT06"/>
<protein>
    <submittedName>
        <fullName evidence="3">Autotransporter-associated beta strand repeat-containing protein</fullName>
    </submittedName>
</protein>
<dbReference type="SUPFAM" id="SSF51126">
    <property type="entry name" value="Pectin lyase-like"/>
    <property type="match status" value="2"/>
</dbReference>
<evidence type="ECO:0000256" key="2">
    <source>
        <dbReference type="SAM" id="SignalP"/>
    </source>
</evidence>
<dbReference type="RefSeq" id="WP_200266713.1">
    <property type="nucleotide sequence ID" value="NZ_JAENIJ010000001.1"/>
</dbReference>
<evidence type="ECO:0000256" key="1">
    <source>
        <dbReference type="ARBA" id="ARBA00022729"/>
    </source>
</evidence>
<organism evidence="3 4">
    <name type="scientific">Luteolibacter pohnpeiensis</name>
    <dbReference type="NCBI Taxonomy" id="454153"/>
    <lineage>
        <taxon>Bacteria</taxon>
        <taxon>Pseudomonadati</taxon>
        <taxon>Verrucomicrobiota</taxon>
        <taxon>Verrucomicrobiia</taxon>
        <taxon>Verrucomicrobiales</taxon>
        <taxon>Verrucomicrobiaceae</taxon>
        <taxon>Luteolibacter</taxon>
    </lineage>
</organism>